<evidence type="ECO:0000313" key="2">
    <source>
        <dbReference type="Proteomes" id="UP000216188"/>
    </source>
</evidence>
<dbReference type="EMBL" id="NNRM01000020">
    <property type="protein sequence ID" value="OYR26165.1"/>
    <property type="molecule type" value="Genomic_DNA"/>
</dbReference>
<reference evidence="1 2" key="1">
    <citation type="submission" date="2017-07" db="EMBL/GenBank/DDBJ databases">
        <title>Phylogenetic study on the rhizospheric bacterium Ochrobactrum sp. A44.</title>
        <authorList>
            <person name="Krzyzanowska D.M."/>
            <person name="Ossowicki A."/>
            <person name="Rajewska M."/>
            <person name="Maciag T."/>
            <person name="Kaczynski Z."/>
            <person name="Czerwicka M."/>
            <person name="Jafra S."/>
        </authorList>
    </citation>
    <scope>NUCLEOTIDE SEQUENCE [LARGE SCALE GENOMIC DNA]</scope>
    <source>
        <strain evidence="1 2">CCUG 30717</strain>
    </source>
</reference>
<sequence length="51" mass="5557">MEIAAFCVSLLQSYFAVPNGELPFMPSLFQSDCIKSLILSSVEFGADPDEV</sequence>
<proteinExistence type="predicted"/>
<gene>
    <name evidence="1" type="ORF">CEV34_2476</name>
</gene>
<protein>
    <submittedName>
        <fullName evidence="1">Uncharacterized protein</fullName>
    </submittedName>
</protein>
<organism evidence="1 2">
    <name type="scientific">Brucella pseudogrignonensis</name>
    <dbReference type="NCBI Taxonomy" id="419475"/>
    <lineage>
        <taxon>Bacteria</taxon>
        <taxon>Pseudomonadati</taxon>
        <taxon>Pseudomonadota</taxon>
        <taxon>Alphaproteobacteria</taxon>
        <taxon>Hyphomicrobiales</taxon>
        <taxon>Brucellaceae</taxon>
        <taxon>Brucella/Ochrobactrum group</taxon>
        <taxon>Brucella</taxon>
    </lineage>
</organism>
<keyword evidence="2" id="KW-1185">Reference proteome</keyword>
<name>A0A256GGA0_9HYPH</name>
<dbReference type="AlphaFoldDB" id="A0A256GGA0"/>
<dbReference type="Proteomes" id="UP000216188">
    <property type="component" value="Unassembled WGS sequence"/>
</dbReference>
<evidence type="ECO:0000313" key="1">
    <source>
        <dbReference type="EMBL" id="OYR26165.1"/>
    </source>
</evidence>
<comment type="caution">
    <text evidence="1">The sequence shown here is derived from an EMBL/GenBank/DDBJ whole genome shotgun (WGS) entry which is preliminary data.</text>
</comment>
<accession>A0A256GGA0</accession>